<feature type="compositionally biased region" description="Basic and acidic residues" evidence="4">
    <location>
        <begin position="157"/>
        <end position="209"/>
    </location>
</feature>
<evidence type="ECO:0000256" key="2">
    <source>
        <dbReference type="ARBA" id="ARBA00022553"/>
    </source>
</evidence>
<protein>
    <submittedName>
        <fullName evidence="6">FYN-binding protein-like</fullName>
    </submittedName>
</protein>
<dbReference type="Gene3D" id="2.30.30.40">
    <property type="entry name" value="SH3 Domains"/>
    <property type="match status" value="1"/>
</dbReference>
<dbReference type="AlphaFoldDB" id="A0A9W7X3M3"/>
<evidence type="ECO:0000259" key="5">
    <source>
        <dbReference type="PROSITE" id="PS50002"/>
    </source>
</evidence>
<organism evidence="6 7">
    <name type="scientific">Triplophysa rosa</name>
    <name type="common">Cave loach</name>
    <dbReference type="NCBI Taxonomy" id="992332"/>
    <lineage>
        <taxon>Eukaryota</taxon>
        <taxon>Metazoa</taxon>
        <taxon>Chordata</taxon>
        <taxon>Craniata</taxon>
        <taxon>Vertebrata</taxon>
        <taxon>Euteleostomi</taxon>
        <taxon>Actinopterygii</taxon>
        <taxon>Neopterygii</taxon>
        <taxon>Teleostei</taxon>
        <taxon>Ostariophysi</taxon>
        <taxon>Cypriniformes</taxon>
        <taxon>Nemacheilidae</taxon>
        <taxon>Triplophysa</taxon>
    </lineage>
</organism>
<feature type="domain" description="SH3" evidence="5">
    <location>
        <begin position="219"/>
        <end position="280"/>
    </location>
</feature>
<dbReference type="GO" id="GO:0072659">
    <property type="term" value="P:protein localization to plasma membrane"/>
    <property type="evidence" value="ECO:0007669"/>
    <property type="project" value="TreeGrafter"/>
</dbReference>
<dbReference type="InterPro" id="IPR043443">
    <property type="entry name" value="FYB1/2-like"/>
</dbReference>
<dbReference type="InterPro" id="IPR036028">
    <property type="entry name" value="SH3-like_dom_sf"/>
</dbReference>
<dbReference type="PANTHER" id="PTHR16830">
    <property type="entry name" value="SH2 CONTAINING ADAPTOR PRAM-1 RELATED"/>
    <property type="match status" value="1"/>
</dbReference>
<dbReference type="PANTHER" id="PTHR16830:SF19">
    <property type="entry name" value="FYN-BINDING PROTEIN-LIKE-RELATED"/>
    <property type="match status" value="1"/>
</dbReference>
<dbReference type="FunFam" id="2.30.30.40:FF:000133">
    <property type="entry name" value="FYN-binding protein-like isoform X2"/>
    <property type="match status" value="1"/>
</dbReference>
<dbReference type="GO" id="GO:0007229">
    <property type="term" value="P:integrin-mediated signaling pathway"/>
    <property type="evidence" value="ECO:0007669"/>
    <property type="project" value="InterPro"/>
</dbReference>
<evidence type="ECO:0000256" key="1">
    <source>
        <dbReference type="ARBA" id="ARBA00022443"/>
    </source>
</evidence>
<dbReference type="PROSITE" id="PS50002">
    <property type="entry name" value="SH3"/>
    <property type="match status" value="1"/>
</dbReference>
<dbReference type="Pfam" id="PF14603">
    <property type="entry name" value="hSH3"/>
    <property type="match status" value="1"/>
</dbReference>
<gene>
    <name evidence="6" type="ORF">IRJ41_014423</name>
</gene>
<dbReference type="EMBL" id="JAFHDT010000002">
    <property type="protein sequence ID" value="KAI7813144.1"/>
    <property type="molecule type" value="Genomic_DNA"/>
</dbReference>
<evidence type="ECO:0000256" key="3">
    <source>
        <dbReference type="PROSITE-ProRule" id="PRU00192"/>
    </source>
</evidence>
<accession>A0A9W7X3M3</accession>
<dbReference type="InterPro" id="IPR029294">
    <property type="entry name" value="hSH3"/>
</dbReference>
<sequence>ASIGTRRLGLPRPPIPWEPGFQEDTNTPVKISGRPQGALLMPKRKPLPSVFALGKCPPKPQRPPHVNCDVFRRNAKKSSPETNNTELFPPPPDLLSITSETPPLPDNFIFPPVPPSLVPGLLEGYDDVEFMNTTPSSLGKSSGDLQESNEETYEDCDSSRPEHDNESSEKEKTNDSKAVKKRFDRDEKKRSEQEKKEKRLQEKREQEARKKFKIKGPVMVVSTVKANVDHKSGKNKLPLKRGETIHIIRTTENPKSYWLARNREGHYGFVKPDTVDECTEIITRNVLYNHNNTGTDDHLKKFVTADESDADVYAYVEEDFSFPPPPPDLEFNPEVGYVSTANVEQDDSVYDDVGEECIYDND</sequence>
<feature type="compositionally biased region" description="Acidic residues" evidence="4">
    <location>
        <begin position="147"/>
        <end position="156"/>
    </location>
</feature>
<name>A0A9W7X3M3_TRIRA</name>
<dbReference type="GO" id="GO:0005886">
    <property type="term" value="C:plasma membrane"/>
    <property type="evidence" value="ECO:0007669"/>
    <property type="project" value="InterPro"/>
</dbReference>
<keyword evidence="2" id="KW-0597">Phosphoprotein</keyword>
<keyword evidence="7" id="KW-1185">Reference proteome</keyword>
<feature type="compositionally biased region" description="Polar residues" evidence="4">
    <location>
        <begin position="131"/>
        <end position="146"/>
    </location>
</feature>
<evidence type="ECO:0000313" key="7">
    <source>
        <dbReference type="Proteomes" id="UP001059041"/>
    </source>
</evidence>
<dbReference type="GO" id="GO:0050852">
    <property type="term" value="P:T cell receptor signaling pathway"/>
    <property type="evidence" value="ECO:0007669"/>
    <property type="project" value="TreeGrafter"/>
</dbReference>
<feature type="region of interest" description="Disordered" evidence="4">
    <location>
        <begin position="1"/>
        <end position="43"/>
    </location>
</feature>
<feature type="non-terminal residue" evidence="6">
    <location>
        <position position="362"/>
    </location>
</feature>
<proteinExistence type="predicted"/>
<comment type="caution">
    <text evidence="6">The sequence shown here is derived from an EMBL/GenBank/DDBJ whole genome shotgun (WGS) entry which is preliminary data.</text>
</comment>
<feature type="region of interest" description="Disordered" evidence="4">
    <location>
        <begin position="129"/>
        <end position="211"/>
    </location>
</feature>
<dbReference type="SUPFAM" id="SSF50044">
    <property type="entry name" value="SH3-domain"/>
    <property type="match status" value="1"/>
</dbReference>
<keyword evidence="1 3" id="KW-0728">SH3 domain</keyword>
<dbReference type="Proteomes" id="UP001059041">
    <property type="component" value="Linkage Group LG2"/>
</dbReference>
<evidence type="ECO:0000256" key="4">
    <source>
        <dbReference type="SAM" id="MobiDB-lite"/>
    </source>
</evidence>
<reference evidence="6" key="1">
    <citation type="submission" date="2021-02" db="EMBL/GenBank/DDBJ databases">
        <title>Comparative genomics reveals that relaxation of natural selection precedes convergent phenotypic evolution of cavefish.</title>
        <authorList>
            <person name="Peng Z."/>
        </authorList>
    </citation>
    <scope>NUCLEOTIDE SEQUENCE</scope>
    <source>
        <tissue evidence="6">Muscle</tissue>
    </source>
</reference>
<evidence type="ECO:0000313" key="6">
    <source>
        <dbReference type="EMBL" id="KAI7813144.1"/>
    </source>
</evidence>
<feature type="region of interest" description="Disordered" evidence="4">
    <location>
        <begin position="74"/>
        <end position="100"/>
    </location>
</feature>
<dbReference type="InterPro" id="IPR001452">
    <property type="entry name" value="SH3_domain"/>
</dbReference>